<gene>
    <name evidence="10" type="ORF">WJX84_004153</name>
</gene>
<dbReference type="AlphaFoldDB" id="A0AAW1TL14"/>
<sequence length="218" mass="24539">MDQRKVNVLAREYCDDIQPKRKFKPVILSHPMMPGLLEGQEKMSKSDPHSAIFMEDTPQEVNSKIKKAFCAPQVVQGNPCLAYIKLIIIPYFGHFQLNRSEANGGNSRQVECCVCCLRHVEQQSTDGRREAWRFLTPGSGCSRSQLPATQQSTRRQRRTALYFNAERSSRTSCDWTPILPGPWLIVQGRPALEACGDLLEEALRLVQIPKGPAHSGCD</sequence>
<dbReference type="GO" id="GO:0004831">
    <property type="term" value="F:tyrosine-tRNA ligase activity"/>
    <property type="evidence" value="ECO:0007669"/>
    <property type="project" value="UniProtKB-EC"/>
</dbReference>
<evidence type="ECO:0000313" key="10">
    <source>
        <dbReference type="EMBL" id="KAK9868989.1"/>
    </source>
</evidence>
<keyword evidence="4 9" id="KW-0067">ATP-binding</keyword>
<evidence type="ECO:0000256" key="1">
    <source>
        <dbReference type="ARBA" id="ARBA00013160"/>
    </source>
</evidence>
<comment type="caution">
    <text evidence="10">The sequence shown here is derived from an EMBL/GenBank/DDBJ whole genome shotgun (WGS) entry which is preliminary data.</text>
</comment>
<evidence type="ECO:0000256" key="3">
    <source>
        <dbReference type="ARBA" id="ARBA00022741"/>
    </source>
</evidence>
<comment type="similarity">
    <text evidence="9">Belongs to the class-I aminoacyl-tRNA synthetase family.</text>
</comment>
<dbReference type="GO" id="GO:0005524">
    <property type="term" value="F:ATP binding"/>
    <property type="evidence" value="ECO:0007669"/>
    <property type="project" value="UniProtKB-KW"/>
</dbReference>
<dbReference type="InterPro" id="IPR014729">
    <property type="entry name" value="Rossmann-like_a/b/a_fold"/>
</dbReference>
<keyword evidence="6 9" id="KW-0030">Aminoacyl-tRNA synthetase</keyword>
<organism evidence="10 11">
    <name type="scientific">Apatococcus fuscideae</name>
    <dbReference type="NCBI Taxonomy" id="2026836"/>
    <lineage>
        <taxon>Eukaryota</taxon>
        <taxon>Viridiplantae</taxon>
        <taxon>Chlorophyta</taxon>
        <taxon>core chlorophytes</taxon>
        <taxon>Trebouxiophyceae</taxon>
        <taxon>Chlorellales</taxon>
        <taxon>Chlorellaceae</taxon>
        <taxon>Apatococcus</taxon>
    </lineage>
</organism>
<dbReference type="Gene3D" id="3.40.50.620">
    <property type="entry name" value="HUPs"/>
    <property type="match status" value="1"/>
</dbReference>
<evidence type="ECO:0000256" key="2">
    <source>
        <dbReference type="ARBA" id="ARBA00022598"/>
    </source>
</evidence>
<keyword evidence="2 9" id="KW-0436">Ligase</keyword>
<dbReference type="PANTHER" id="PTHR46264">
    <property type="entry name" value="TYROSINE-TRNA LIGASE"/>
    <property type="match status" value="1"/>
</dbReference>
<evidence type="ECO:0000256" key="9">
    <source>
        <dbReference type="RuleBase" id="RU363036"/>
    </source>
</evidence>
<dbReference type="Proteomes" id="UP001485043">
    <property type="component" value="Unassembled WGS sequence"/>
</dbReference>
<protein>
    <recommendedName>
        <fullName evidence="1">tyrosine--tRNA ligase</fullName>
        <ecNumber evidence="1">6.1.1.1</ecNumber>
    </recommendedName>
    <alternativeName>
        <fullName evidence="7">Tyrosyl-tRNA synthetase</fullName>
    </alternativeName>
</protein>
<dbReference type="GO" id="GO:0006437">
    <property type="term" value="P:tyrosyl-tRNA aminoacylation"/>
    <property type="evidence" value="ECO:0007669"/>
    <property type="project" value="TreeGrafter"/>
</dbReference>
<dbReference type="InterPro" id="IPR050489">
    <property type="entry name" value="Tyr-tRNA_synthase"/>
</dbReference>
<accession>A0AAW1TL14</accession>
<proteinExistence type="inferred from homology"/>
<dbReference type="Pfam" id="PF00579">
    <property type="entry name" value="tRNA-synt_1b"/>
    <property type="match status" value="1"/>
</dbReference>
<reference evidence="10 11" key="1">
    <citation type="journal article" date="2024" name="Nat. Commun.">
        <title>Phylogenomics reveals the evolutionary origins of lichenization in chlorophyte algae.</title>
        <authorList>
            <person name="Puginier C."/>
            <person name="Libourel C."/>
            <person name="Otte J."/>
            <person name="Skaloud P."/>
            <person name="Haon M."/>
            <person name="Grisel S."/>
            <person name="Petersen M."/>
            <person name="Berrin J.G."/>
            <person name="Delaux P.M."/>
            <person name="Dal Grande F."/>
            <person name="Keller J."/>
        </authorList>
    </citation>
    <scope>NUCLEOTIDE SEQUENCE [LARGE SCALE GENOMIC DNA]</scope>
    <source>
        <strain evidence="10 11">SAG 2523</strain>
    </source>
</reference>
<evidence type="ECO:0000256" key="5">
    <source>
        <dbReference type="ARBA" id="ARBA00022917"/>
    </source>
</evidence>
<keyword evidence="11" id="KW-1185">Reference proteome</keyword>
<evidence type="ECO:0000256" key="7">
    <source>
        <dbReference type="ARBA" id="ARBA00033323"/>
    </source>
</evidence>
<dbReference type="EC" id="6.1.1.1" evidence="1"/>
<evidence type="ECO:0000313" key="11">
    <source>
        <dbReference type="Proteomes" id="UP001485043"/>
    </source>
</evidence>
<dbReference type="SUPFAM" id="SSF52374">
    <property type="entry name" value="Nucleotidylyl transferase"/>
    <property type="match status" value="1"/>
</dbReference>
<name>A0AAW1TL14_9CHLO</name>
<dbReference type="GO" id="GO:0005737">
    <property type="term" value="C:cytoplasm"/>
    <property type="evidence" value="ECO:0007669"/>
    <property type="project" value="TreeGrafter"/>
</dbReference>
<dbReference type="PANTHER" id="PTHR46264:SF4">
    <property type="entry name" value="TYROSINE--TRNA LIGASE, CYTOPLASMIC"/>
    <property type="match status" value="1"/>
</dbReference>
<dbReference type="EMBL" id="JALJOV010000003">
    <property type="protein sequence ID" value="KAK9868989.1"/>
    <property type="molecule type" value="Genomic_DNA"/>
</dbReference>
<keyword evidence="5 9" id="KW-0648">Protein biosynthesis</keyword>
<evidence type="ECO:0000256" key="6">
    <source>
        <dbReference type="ARBA" id="ARBA00023146"/>
    </source>
</evidence>
<comment type="catalytic activity">
    <reaction evidence="8">
        <text>tRNA(Tyr) + L-tyrosine + ATP = L-tyrosyl-tRNA(Tyr) + AMP + diphosphate + H(+)</text>
        <dbReference type="Rhea" id="RHEA:10220"/>
        <dbReference type="Rhea" id="RHEA-COMP:9706"/>
        <dbReference type="Rhea" id="RHEA-COMP:9707"/>
        <dbReference type="ChEBI" id="CHEBI:15378"/>
        <dbReference type="ChEBI" id="CHEBI:30616"/>
        <dbReference type="ChEBI" id="CHEBI:33019"/>
        <dbReference type="ChEBI" id="CHEBI:58315"/>
        <dbReference type="ChEBI" id="CHEBI:78442"/>
        <dbReference type="ChEBI" id="CHEBI:78536"/>
        <dbReference type="ChEBI" id="CHEBI:456215"/>
        <dbReference type="EC" id="6.1.1.1"/>
    </reaction>
</comment>
<keyword evidence="3 9" id="KW-0547">Nucleotide-binding</keyword>
<evidence type="ECO:0000256" key="8">
    <source>
        <dbReference type="ARBA" id="ARBA00048248"/>
    </source>
</evidence>
<dbReference type="InterPro" id="IPR002305">
    <property type="entry name" value="aa-tRNA-synth_Ic"/>
</dbReference>
<evidence type="ECO:0000256" key="4">
    <source>
        <dbReference type="ARBA" id="ARBA00022840"/>
    </source>
</evidence>